<gene>
    <name evidence="3" type="ORF">SAMN02745152_01417</name>
</gene>
<reference evidence="3 4" key="1">
    <citation type="submission" date="2017-02" db="EMBL/GenBank/DDBJ databases">
        <authorList>
            <person name="Peterson S.W."/>
        </authorList>
    </citation>
    <scope>NUCLEOTIDE SEQUENCE [LARGE SCALE GENOMIC DNA]</scope>
    <source>
        <strain evidence="3 4">ATCC BAA-909</strain>
    </source>
</reference>
<feature type="signal peptide" evidence="1">
    <location>
        <begin position="1"/>
        <end position="20"/>
    </location>
</feature>
<evidence type="ECO:0000256" key="1">
    <source>
        <dbReference type="SAM" id="SignalP"/>
    </source>
</evidence>
<accession>A0A1T4P439</accession>
<dbReference type="InterPro" id="IPR027372">
    <property type="entry name" value="Phytase-like_dom"/>
</dbReference>
<feature type="domain" description="Phytase-like" evidence="2">
    <location>
        <begin position="73"/>
        <end position="402"/>
    </location>
</feature>
<dbReference type="SUPFAM" id="SSF101898">
    <property type="entry name" value="NHL repeat"/>
    <property type="match status" value="1"/>
</dbReference>
<evidence type="ECO:0000259" key="2">
    <source>
        <dbReference type="Pfam" id="PF13449"/>
    </source>
</evidence>
<sequence>MKRQLFYALAAMAAFLPVSCASTSKTGADSVSPFEKVGLNGSEVPYTVLAKTNDGVEIQNGGYGSDACAHPTDSSLFYLVTDRGPNIDFKGNSGKGKMFPFSSYAPRIGLFKINKDGSVSLVKEITLKSPDGKEITGLPNPNGKGATGEIAYDLDGNILGTDEYGLDSEGIVAMKDGTFWISDEYGPHIVHYDADGKQIERISPFGMDTGKRHLPAVLARRRANRGMEGLAITPDEKTLVGIMQSTLFNPSKKEISNKQLVRIVTFDIKTGSTKQYAYIQNKETDSTCGITALSNTEFVVIERDGKFSGEKEAHKYLFKIDLKDATDITGENPESKEGLLINGKTLEQCTTEEIEAAGIKPVKKEFLVDLVEYLPNKYPHDKLEGLWILDSNTIAVANDNDFAINVENNQLVQKKLPGTGRIDNDVIYVIKLPRSLR</sequence>
<dbReference type="STRING" id="225004.SAMN02745152_01417"/>
<proteinExistence type="predicted"/>
<feature type="chain" id="PRO_5012097526" evidence="1">
    <location>
        <begin position="21"/>
        <end position="437"/>
    </location>
</feature>
<dbReference type="RefSeq" id="WP_143592631.1">
    <property type="nucleotide sequence ID" value="NZ_FUXC01000008.1"/>
</dbReference>
<name>A0A1T4P439_9SPIR</name>
<evidence type="ECO:0000313" key="3">
    <source>
        <dbReference type="EMBL" id="SJZ86016.1"/>
    </source>
</evidence>
<dbReference type="PANTHER" id="PTHR37957">
    <property type="entry name" value="BLR7070 PROTEIN"/>
    <property type="match status" value="1"/>
</dbReference>
<dbReference type="Pfam" id="PF13449">
    <property type="entry name" value="Phytase-like"/>
    <property type="match status" value="1"/>
</dbReference>
<keyword evidence="4" id="KW-1185">Reference proteome</keyword>
<keyword evidence="1" id="KW-0732">Signal</keyword>
<evidence type="ECO:0000313" key="4">
    <source>
        <dbReference type="Proteomes" id="UP000190395"/>
    </source>
</evidence>
<protein>
    <submittedName>
        <fullName evidence="3">Uncharacterized conserved protein</fullName>
    </submittedName>
</protein>
<dbReference type="AlphaFoldDB" id="A0A1T4P439"/>
<dbReference type="Proteomes" id="UP000190395">
    <property type="component" value="Unassembled WGS sequence"/>
</dbReference>
<dbReference type="PANTHER" id="PTHR37957:SF1">
    <property type="entry name" value="PHYTASE-LIKE DOMAIN-CONTAINING PROTEIN"/>
    <property type="match status" value="1"/>
</dbReference>
<dbReference type="GeneID" id="303367650"/>
<organism evidence="3 4">
    <name type="scientific">Treponema berlinense</name>
    <dbReference type="NCBI Taxonomy" id="225004"/>
    <lineage>
        <taxon>Bacteria</taxon>
        <taxon>Pseudomonadati</taxon>
        <taxon>Spirochaetota</taxon>
        <taxon>Spirochaetia</taxon>
        <taxon>Spirochaetales</taxon>
        <taxon>Treponemataceae</taxon>
        <taxon>Treponema</taxon>
    </lineage>
</organism>
<dbReference type="EMBL" id="FUXC01000008">
    <property type="protein sequence ID" value="SJZ86016.1"/>
    <property type="molecule type" value="Genomic_DNA"/>
</dbReference>
<dbReference type="OrthoDB" id="9803927at2"/>